<feature type="chain" id="PRO_5045826612" description="Lipoprotein" evidence="1">
    <location>
        <begin position="22"/>
        <end position="70"/>
    </location>
</feature>
<dbReference type="EMBL" id="BMQX01000001">
    <property type="protein sequence ID" value="GGQ04796.1"/>
    <property type="molecule type" value="Genomic_DNA"/>
</dbReference>
<comment type="caution">
    <text evidence="2">The sequence shown here is derived from an EMBL/GenBank/DDBJ whole genome shotgun (WGS) entry which is preliminary data.</text>
</comment>
<organism evidence="2 3">
    <name type="scientific">Shewanella litoralis</name>
    <dbReference type="NCBI Taxonomy" id="2282700"/>
    <lineage>
        <taxon>Bacteria</taxon>
        <taxon>Pseudomonadati</taxon>
        <taxon>Pseudomonadota</taxon>
        <taxon>Gammaproteobacteria</taxon>
        <taxon>Alteromonadales</taxon>
        <taxon>Shewanellaceae</taxon>
        <taxon>Shewanella</taxon>
    </lineage>
</organism>
<sequence length="70" mass="7776">MKIFIITAFAILLSGCTLLHSTDTTNSEPQSLSARGAYMQNTNAKDTKQVCKKIKRHKHVITRCRPVTAS</sequence>
<evidence type="ECO:0008006" key="4">
    <source>
        <dbReference type="Google" id="ProtNLM"/>
    </source>
</evidence>
<feature type="signal peptide" evidence="1">
    <location>
        <begin position="1"/>
        <end position="21"/>
    </location>
</feature>
<evidence type="ECO:0000313" key="3">
    <source>
        <dbReference type="Proteomes" id="UP000619118"/>
    </source>
</evidence>
<proteinExistence type="predicted"/>
<dbReference type="Proteomes" id="UP000619118">
    <property type="component" value="Unassembled WGS sequence"/>
</dbReference>
<keyword evidence="3" id="KW-1185">Reference proteome</keyword>
<dbReference type="PROSITE" id="PS51257">
    <property type="entry name" value="PROKAR_LIPOPROTEIN"/>
    <property type="match status" value="1"/>
</dbReference>
<evidence type="ECO:0000256" key="1">
    <source>
        <dbReference type="SAM" id="SignalP"/>
    </source>
</evidence>
<accession>A0ABQ2R1V4</accession>
<dbReference type="RefSeq" id="WP_160052078.1">
    <property type="nucleotide sequence ID" value="NZ_BMQX01000001.1"/>
</dbReference>
<name>A0ABQ2R1V4_9GAMM</name>
<keyword evidence="1" id="KW-0732">Signal</keyword>
<reference evidence="3" key="1">
    <citation type="journal article" date="2019" name="Int. J. Syst. Evol. Microbiol.">
        <title>The Global Catalogue of Microorganisms (GCM) 10K type strain sequencing project: providing services to taxonomists for standard genome sequencing and annotation.</title>
        <authorList>
            <consortium name="The Broad Institute Genomics Platform"/>
            <consortium name="The Broad Institute Genome Sequencing Center for Infectious Disease"/>
            <person name="Wu L."/>
            <person name="Ma J."/>
        </authorList>
    </citation>
    <scope>NUCLEOTIDE SEQUENCE [LARGE SCALE GENOMIC DNA]</scope>
    <source>
        <strain evidence="3">JCM 32306</strain>
    </source>
</reference>
<evidence type="ECO:0000313" key="2">
    <source>
        <dbReference type="EMBL" id="GGQ04796.1"/>
    </source>
</evidence>
<gene>
    <name evidence="2" type="ORF">GCM10009411_02480</name>
</gene>
<protein>
    <recommendedName>
        <fullName evidence="4">Lipoprotein</fullName>
    </recommendedName>
</protein>